<feature type="domain" description="PARG helical" evidence="6">
    <location>
        <begin position="96"/>
        <end position="221"/>
    </location>
</feature>
<dbReference type="GO" id="GO:0005737">
    <property type="term" value="C:cytoplasm"/>
    <property type="evidence" value="ECO:0007669"/>
    <property type="project" value="TreeGrafter"/>
</dbReference>
<dbReference type="GO" id="GO:0005975">
    <property type="term" value="P:carbohydrate metabolic process"/>
    <property type="evidence" value="ECO:0007669"/>
    <property type="project" value="InterPro"/>
</dbReference>
<dbReference type="InterPro" id="IPR048362">
    <property type="entry name" value="PARG_helical"/>
</dbReference>
<sequence>MQQQQESMSYKSSSHELQYLSPVLKLSRESFVKMMDELKDVANLKSAFCAMIAAIQERESLDEWELGGLMGAVSLFEQHVREDFNEHNNGRGGDFDFFNDLFPAILEWARQCYDDDVSTKLALLSKINAFEFSDDECSGPRPTDQVISLSRLQIRNLLANAFLLNLNYSRQEGYGNLSFHRIYQASSPLSIHRSACLLSYFFQMRYCPEELANYGDAVVFERHVGKPQFGDCQSEDVLLTDAHLDVRVHTGRMEDPEVGGFVNFANAQLHIGRVITSATQEEVLFSCCPEAFVGLLFVERLGDQEILLIRNTVRFSDYTGYLFSFQFKGMYPRSGPQRCTDLVVLDAVYRAHFSKSAVQRDINKARLGFLHYCTGSARVPHAVSTGHWGCGVFGGDFIAKFLQQVVAARLAGLPLLHYSTFNNSLQQQAFQAVLDAMVEKQTTIGHAIYLLLEFESQKTRWRLGFQDYLFSKLGIKSDNHECTSSGKLGEGETSCMLS</sequence>
<dbReference type="Pfam" id="PF20811">
    <property type="entry name" value="PARG_cat_N"/>
    <property type="match status" value="1"/>
</dbReference>
<keyword evidence="3" id="KW-0378">Hydrolase</keyword>
<reference evidence="7" key="1">
    <citation type="submission" date="2021-01" db="EMBL/GenBank/DDBJ databases">
        <authorList>
            <person name="Corre E."/>
            <person name="Pelletier E."/>
            <person name="Niang G."/>
            <person name="Scheremetjew M."/>
            <person name="Finn R."/>
            <person name="Kale V."/>
            <person name="Holt S."/>
            <person name="Cochrane G."/>
            <person name="Meng A."/>
            <person name="Brown T."/>
            <person name="Cohen L."/>
        </authorList>
    </citation>
    <scope>NUCLEOTIDE SEQUENCE</scope>
    <source>
        <strain evidence="7">CCMP3107</strain>
    </source>
</reference>
<dbReference type="InterPro" id="IPR007724">
    <property type="entry name" value="Poly_GlycHdrlase"/>
</dbReference>
<evidence type="ECO:0000259" key="5">
    <source>
        <dbReference type="Pfam" id="PF05028"/>
    </source>
</evidence>
<evidence type="ECO:0000256" key="2">
    <source>
        <dbReference type="ARBA" id="ARBA00012255"/>
    </source>
</evidence>
<dbReference type="GO" id="GO:0004649">
    <property type="term" value="F:poly(ADP-ribose) glycohydrolase activity"/>
    <property type="evidence" value="ECO:0007669"/>
    <property type="project" value="UniProtKB-EC"/>
</dbReference>
<dbReference type="EMBL" id="HBIU01054262">
    <property type="protein sequence ID" value="CAE0647305.1"/>
    <property type="molecule type" value="Transcribed_RNA"/>
</dbReference>
<dbReference type="GO" id="GO:0009225">
    <property type="term" value="P:nucleotide-sugar metabolic process"/>
    <property type="evidence" value="ECO:0007669"/>
    <property type="project" value="TreeGrafter"/>
</dbReference>
<feature type="binding site" evidence="4">
    <location>
        <position position="280"/>
    </location>
    <ligand>
        <name>substrate</name>
    </ligand>
</feature>
<accession>A0A6S9L5M5</accession>
<dbReference type="GO" id="GO:0005634">
    <property type="term" value="C:nucleus"/>
    <property type="evidence" value="ECO:0007669"/>
    <property type="project" value="TreeGrafter"/>
</dbReference>
<dbReference type="PANTHER" id="PTHR12837:SF0">
    <property type="entry name" value="POLY(ADP-RIBOSE) GLYCOHYDROLASE"/>
    <property type="match status" value="1"/>
</dbReference>
<protein>
    <recommendedName>
        <fullName evidence="2">poly(ADP-ribose) glycohydrolase</fullName>
        <ecNumber evidence="2">3.2.1.143</ecNumber>
    </recommendedName>
</protein>
<feature type="binding site" evidence="4">
    <location>
        <position position="321"/>
    </location>
    <ligand>
        <name>substrate</name>
    </ligand>
</feature>
<comment type="similarity">
    <text evidence="1">Belongs to the poly(ADP-ribose) glycohydrolase family.</text>
</comment>
<gene>
    <name evidence="7" type="ORF">HAKA00212_LOCUS23862</name>
</gene>
<name>A0A6S9L5M5_HETAK</name>
<dbReference type="EC" id="3.2.1.143" evidence="2"/>
<dbReference type="InterPro" id="IPR046372">
    <property type="entry name" value="PARG_cat_C"/>
</dbReference>
<feature type="binding site" evidence="4">
    <location>
        <position position="266"/>
    </location>
    <ligand>
        <name>substrate</name>
    </ligand>
</feature>
<dbReference type="GO" id="GO:0006282">
    <property type="term" value="P:regulation of DNA repair"/>
    <property type="evidence" value="ECO:0007669"/>
    <property type="project" value="InterPro"/>
</dbReference>
<dbReference type="AlphaFoldDB" id="A0A6S9L5M5"/>
<evidence type="ECO:0000259" key="6">
    <source>
        <dbReference type="Pfam" id="PF20811"/>
    </source>
</evidence>
<evidence type="ECO:0000256" key="3">
    <source>
        <dbReference type="ARBA" id="ARBA00022801"/>
    </source>
</evidence>
<dbReference type="Pfam" id="PF05028">
    <property type="entry name" value="PARG_cat_C"/>
    <property type="match status" value="1"/>
</dbReference>
<evidence type="ECO:0000256" key="1">
    <source>
        <dbReference type="ARBA" id="ARBA00009545"/>
    </source>
</evidence>
<feature type="domain" description="PARG catalytic Macro" evidence="5">
    <location>
        <begin position="250"/>
        <end position="425"/>
    </location>
</feature>
<dbReference type="GO" id="GO:1990966">
    <property type="term" value="P:ATP generation from poly-ADP-D-ribose"/>
    <property type="evidence" value="ECO:0007669"/>
    <property type="project" value="TreeGrafter"/>
</dbReference>
<dbReference type="PANTHER" id="PTHR12837">
    <property type="entry name" value="POLY ADP-RIBOSE GLYCOHYDROLASE"/>
    <property type="match status" value="1"/>
</dbReference>
<evidence type="ECO:0000256" key="4">
    <source>
        <dbReference type="PIRSR" id="PIRSR607724-2"/>
    </source>
</evidence>
<evidence type="ECO:0000313" key="7">
    <source>
        <dbReference type="EMBL" id="CAE0647305.1"/>
    </source>
</evidence>
<organism evidence="7">
    <name type="scientific">Heterosigma akashiwo</name>
    <name type="common">Chromophytic alga</name>
    <name type="synonym">Heterosigma carterae</name>
    <dbReference type="NCBI Taxonomy" id="2829"/>
    <lineage>
        <taxon>Eukaryota</taxon>
        <taxon>Sar</taxon>
        <taxon>Stramenopiles</taxon>
        <taxon>Ochrophyta</taxon>
        <taxon>Raphidophyceae</taxon>
        <taxon>Chattonellales</taxon>
        <taxon>Chattonellaceae</taxon>
        <taxon>Heterosigma</taxon>
    </lineage>
</organism>
<proteinExistence type="inferred from homology"/>